<dbReference type="AlphaFoldDB" id="M1DX17"/>
<proteinExistence type="predicted"/>
<keyword evidence="1" id="KW-1133">Transmembrane helix</keyword>
<reference evidence="3" key="1">
    <citation type="journal article" date="2011" name="Nature">
        <title>Genome sequence and analysis of the tuber crop potato.</title>
        <authorList>
            <consortium name="The Potato Genome Sequencing Consortium"/>
        </authorList>
    </citation>
    <scope>NUCLEOTIDE SEQUENCE [LARGE SCALE GENOMIC DNA]</scope>
    <source>
        <strain evidence="3">cv. DM1-3 516 R44</strain>
    </source>
</reference>
<accession>M1DX17</accession>
<evidence type="ECO:0000256" key="1">
    <source>
        <dbReference type="SAM" id="Phobius"/>
    </source>
</evidence>
<keyword evidence="1" id="KW-0812">Transmembrane</keyword>
<dbReference type="Proteomes" id="UP000011115">
    <property type="component" value="Unassembled WGS sequence"/>
</dbReference>
<feature type="transmembrane region" description="Helical" evidence="1">
    <location>
        <begin position="32"/>
        <end position="52"/>
    </location>
</feature>
<evidence type="ECO:0008006" key="4">
    <source>
        <dbReference type="Google" id="ProtNLM"/>
    </source>
</evidence>
<keyword evidence="3" id="KW-1185">Reference proteome</keyword>
<sequence length="139" mass="15731">MLCWLLFPRTVVVVRAKSLLEMEFGARVVELLFGQTFWLLFVAGLLVVRATVWRFSNVCLEMISGEVLWVKPAGGWLVAMVRVNRVVFGLNLVEKVEKEDGSFGQLSCWLVAAKKMEKMRGFGSDFTGGFGWLFLVIFC</sequence>
<keyword evidence="1" id="KW-0472">Membrane</keyword>
<dbReference type="InParanoid" id="M1DX17"/>
<dbReference type="EnsemblPlants" id="PGSC0003DMT400095777">
    <property type="protein sequence ID" value="PGSC0003DMT400095777"/>
    <property type="gene ID" value="PGSC0003DMG400045348"/>
</dbReference>
<organism evidence="2 3">
    <name type="scientific">Solanum tuberosum</name>
    <name type="common">Potato</name>
    <dbReference type="NCBI Taxonomy" id="4113"/>
    <lineage>
        <taxon>Eukaryota</taxon>
        <taxon>Viridiplantae</taxon>
        <taxon>Streptophyta</taxon>
        <taxon>Embryophyta</taxon>
        <taxon>Tracheophyta</taxon>
        <taxon>Spermatophyta</taxon>
        <taxon>Magnoliopsida</taxon>
        <taxon>eudicotyledons</taxon>
        <taxon>Gunneridae</taxon>
        <taxon>Pentapetalae</taxon>
        <taxon>asterids</taxon>
        <taxon>lamiids</taxon>
        <taxon>Solanales</taxon>
        <taxon>Solanaceae</taxon>
        <taxon>Solanoideae</taxon>
        <taxon>Solaneae</taxon>
        <taxon>Solanum</taxon>
    </lineage>
</organism>
<evidence type="ECO:0000313" key="2">
    <source>
        <dbReference type="EnsemblPlants" id="PGSC0003DMT400095777"/>
    </source>
</evidence>
<protein>
    <recommendedName>
        <fullName evidence="4">Transmembrane protein</fullName>
    </recommendedName>
</protein>
<evidence type="ECO:0000313" key="3">
    <source>
        <dbReference type="Proteomes" id="UP000011115"/>
    </source>
</evidence>
<name>M1DX17_SOLTU</name>
<reference evidence="2" key="2">
    <citation type="submission" date="2015-06" db="UniProtKB">
        <authorList>
            <consortium name="EnsemblPlants"/>
        </authorList>
    </citation>
    <scope>IDENTIFICATION</scope>
    <source>
        <strain evidence="2">DM1-3 516 R44</strain>
    </source>
</reference>
<dbReference type="HOGENOM" id="CLU_1848600_0_0_1"/>
<dbReference type="Gramene" id="PGSC0003DMT400095777">
    <property type="protein sequence ID" value="PGSC0003DMT400095777"/>
    <property type="gene ID" value="PGSC0003DMG400045348"/>
</dbReference>
<dbReference type="PaxDb" id="4113-PGSC0003DMT400095777"/>